<proteinExistence type="predicted"/>
<dbReference type="RefSeq" id="WP_121902722.1">
    <property type="nucleotide sequence ID" value="NZ_REFW01000007.1"/>
</dbReference>
<evidence type="ECO:0000313" key="1">
    <source>
        <dbReference type="EMBL" id="RMB57222.1"/>
    </source>
</evidence>
<evidence type="ECO:0000313" key="2">
    <source>
        <dbReference type="Proteomes" id="UP000275256"/>
    </source>
</evidence>
<dbReference type="Gene3D" id="3.20.20.140">
    <property type="entry name" value="Metal-dependent hydrolases"/>
    <property type="match status" value="1"/>
</dbReference>
<name>A0A3M0G4R8_9ACTN</name>
<dbReference type="InterPro" id="IPR016195">
    <property type="entry name" value="Pol/histidinol_Pase-like"/>
</dbReference>
<comment type="caution">
    <text evidence="1">The sequence shown here is derived from an EMBL/GenBank/DDBJ whole genome shotgun (WGS) entry which is preliminary data.</text>
</comment>
<accession>A0A3M0G4R8</accession>
<dbReference type="EMBL" id="REFW01000007">
    <property type="protein sequence ID" value="RMB57222.1"/>
    <property type="molecule type" value="Genomic_DNA"/>
</dbReference>
<dbReference type="OrthoDB" id="3187809at2"/>
<protein>
    <recommendedName>
        <fullName evidence="3">DUF3604 domain-containing protein</fullName>
    </recommendedName>
</protein>
<keyword evidence="2" id="KW-1185">Reference proteome</keyword>
<reference evidence="1 2" key="1">
    <citation type="submission" date="2018-10" db="EMBL/GenBank/DDBJ databases">
        <title>Tessaracoccus antarcticuss sp. nov., isolated from sediment.</title>
        <authorList>
            <person name="Zhou L.Y."/>
            <person name="Du Z.J."/>
        </authorList>
    </citation>
    <scope>NUCLEOTIDE SEQUENCE [LARGE SCALE GENOMIC DNA]</scope>
    <source>
        <strain evidence="1 2">JDX10</strain>
    </source>
</reference>
<gene>
    <name evidence="1" type="ORF">EAX62_15875</name>
</gene>
<sequence>MTRKSSLPGYSGLGAFVGDLHNHCGISYGHGSLEDALTNARLQLDFASVTGHAAWPDIPDEERLAGLRQYHLEGFARLRGQWETVLERTEAANVEGKFVTFPSFEWHSMEYGDHCIYAEGGSLPLLDSPTLVALRADVRALVAPGRRMMMVPHHVGYRRGFRGANWEAFDSELTPIVEMVSMHGAAETDDGPRPYLHTMGPVDGDSTVWRAWEQGLRFGVIGSTDHHSAHPGSHGYGRAMVWASGLSRSALWDGIAARQTYAVTGDPMVVATTVGGAPMGGEARVEGPVPITYEVRGLDRLTSVEVLRNNVVIHRSFPVEVSAGTWLTGVSFGWGESGVPTDWTVRVSIEGGCLEAVEPRLHGHDIVDPTAALPERYAFSAWRHVDDHTVELTTRTQGNPTVRTDATQGMSLRVTGDERTVVEISANGRIFRAPLGRLKEGSVTGYLDGFVSGAVKLHRAVRESATVLVESIVDDTPREKTSWYSVRASQINDQHAWSSPTWVVAV</sequence>
<dbReference type="AlphaFoldDB" id="A0A3M0G4R8"/>
<dbReference type="Proteomes" id="UP000275256">
    <property type="component" value="Unassembled WGS sequence"/>
</dbReference>
<organism evidence="1 2">
    <name type="scientific">Tessaracoccus antarcticus</name>
    <dbReference type="NCBI Taxonomy" id="2479848"/>
    <lineage>
        <taxon>Bacteria</taxon>
        <taxon>Bacillati</taxon>
        <taxon>Actinomycetota</taxon>
        <taxon>Actinomycetes</taxon>
        <taxon>Propionibacteriales</taxon>
        <taxon>Propionibacteriaceae</taxon>
        <taxon>Tessaracoccus</taxon>
    </lineage>
</organism>
<evidence type="ECO:0008006" key="3">
    <source>
        <dbReference type="Google" id="ProtNLM"/>
    </source>
</evidence>
<dbReference type="SUPFAM" id="SSF89550">
    <property type="entry name" value="PHP domain-like"/>
    <property type="match status" value="1"/>
</dbReference>